<dbReference type="EMBL" id="LK023324">
    <property type="protein sequence ID" value="CDS07945.1"/>
    <property type="molecule type" value="Genomic_DNA"/>
</dbReference>
<dbReference type="GO" id="GO:0044572">
    <property type="term" value="P:[4Fe-4S] cluster assembly"/>
    <property type="evidence" value="ECO:0007669"/>
    <property type="project" value="TreeGrafter"/>
</dbReference>
<dbReference type="PANTHER" id="PTHR46230">
    <property type="match status" value="1"/>
</dbReference>
<name>A0A077WKP0_9FUNG</name>
<gene>
    <name evidence="2" type="ORF">LRAMOSA01894</name>
</gene>
<dbReference type="SUPFAM" id="SSF82657">
    <property type="entry name" value="BolA-like"/>
    <property type="match status" value="1"/>
</dbReference>
<evidence type="ECO:0000256" key="1">
    <source>
        <dbReference type="RuleBase" id="RU003860"/>
    </source>
</evidence>
<dbReference type="InterPro" id="IPR002634">
    <property type="entry name" value="BolA"/>
</dbReference>
<reference evidence="2" key="1">
    <citation type="journal article" date="2014" name="Genome Announc.">
        <title>De novo whole-genome sequence and genome annotation of Lichtheimia ramosa.</title>
        <authorList>
            <person name="Linde J."/>
            <person name="Schwartze V."/>
            <person name="Binder U."/>
            <person name="Lass-Florl C."/>
            <person name="Voigt K."/>
            <person name="Horn F."/>
        </authorList>
    </citation>
    <scope>NUCLEOTIDE SEQUENCE</scope>
    <source>
        <strain evidence="2">JMRC FSU:6197</strain>
    </source>
</reference>
<proteinExistence type="inferred from homology"/>
<dbReference type="AlphaFoldDB" id="A0A077WKP0"/>
<dbReference type="OrthoDB" id="411584at2759"/>
<dbReference type="GO" id="GO:0005759">
    <property type="term" value="C:mitochondrial matrix"/>
    <property type="evidence" value="ECO:0007669"/>
    <property type="project" value="TreeGrafter"/>
</dbReference>
<sequence>MFLSKVLSATASRSTTALRFHSTAAGSSTSPFLKDFITSEDKGPVETAIESKLIEALDPSTLHIVNESHMHAHHAAMKGNTNKETHFRITLISEKFAGQTLMQRHRSVYKLLKDELEQGVHALTLRTKTQSEIEKK</sequence>
<accession>A0A077WKP0</accession>
<dbReference type="InterPro" id="IPR036065">
    <property type="entry name" value="BolA-like_sf"/>
</dbReference>
<comment type="similarity">
    <text evidence="1">Belongs to the BolA/IbaG family.</text>
</comment>
<dbReference type="Pfam" id="PF01722">
    <property type="entry name" value="BolA"/>
    <property type="match status" value="1"/>
</dbReference>
<evidence type="ECO:0000313" key="2">
    <source>
        <dbReference type="EMBL" id="CDS07945.1"/>
    </source>
</evidence>
<evidence type="ECO:0008006" key="3">
    <source>
        <dbReference type="Google" id="ProtNLM"/>
    </source>
</evidence>
<protein>
    <recommendedName>
        <fullName evidence="3">BolA protein</fullName>
    </recommendedName>
</protein>
<organism evidence="2">
    <name type="scientific">Lichtheimia ramosa</name>
    <dbReference type="NCBI Taxonomy" id="688394"/>
    <lineage>
        <taxon>Eukaryota</taxon>
        <taxon>Fungi</taxon>
        <taxon>Fungi incertae sedis</taxon>
        <taxon>Mucoromycota</taxon>
        <taxon>Mucoromycotina</taxon>
        <taxon>Mucoromycetes</taxon>
        <taxon>Mucorales</taxon>
        <taxon>Lichtheimiaceae</taxon>
        <taxon>Lichtheimia</taxon>
    </lineage>
</organism>
<dbReference type="PANTHER" id="PTHR46230:SF7">
    <property type="entry name" value="BOLA-LIKE PROTEIN 1"/>
    <property type="match status" value="1"/>
</dbReference>
<dbReference type="Gene3D" id="3.30.300.90">
    <property type="entry name" value="BolA-like"/>
    <property type="match status" value="1"/>
</dbReference>